<feature type="compositionally biased region" description="Polar residues" evidence="5">
    <location>
        <begin position="167"/>
        <end position="193"/>
    </location>
</feature>
<dbReference type="Pfam" id="PF21361">
    <property type="entry name" value="Sina_ZnF"/>
    <property type="match status" value="1"/>
</dbReference>
<dbReference type="GO" id="GO:0005737">
    <property type="term" value="C:cytoplasm"/>
    <property type="evidence" value="ECO:0007669"/>
    <property type="project" value="TreeGrafter"/>
</dbReference>
<dbReference type="PANTHER" id="PTHR45877">
    <property type="entry name" value="E3 UBIQUITIN-PROTEIN LIGASE SIAH2"/>
    <property type="match status" value="1"/>
</dbReference>
<evidence type="ECO:0000256" key="5">
    <source>
        <dbReference type="SAM" id="MobiDB-lite"/>
    </source>
</evidence>
<evidence type="ECO:0000256" key="3">
    <source>
        <dbReference type="ARBA" id="ARBA00022833"/>
    </source>
</evidence>
<dbReference type="SUPFAM" id="SSF49599">
    <property type="entry name" value="TRAF domain-like"/>
    <property type="match status" value="1"/>
</dbReference>
<proteinExistence type="predicted"/>
<evidence type="ECO:0000256" key="4">
    <source>
        <dbReference type="PROSITE-ProRule" id="PRU00455"/>
    </source>
</evidence>
<dbReference type="InterPro" id="IPR004162">
    <property type="entry name" value="SINA-like_animal"/>
</dbReference>
<dbReference type="GO" id="GO:0061630">
    <property type="term" value="F:ubiquitin protein ligase activity"/>
    <property type="evidence" value="ECO:0007669"/>
    <property type="project" value="TreeGrafter"/>
</dbReference>
<evidence type="ECO:0000259" key="6">
    <source>
        <dbReference type="PROSITE" id="PS51081"/>
    </source>
</evidence>
<evidence type="ECO:0000313" key="8">
    <source>
        <dbReference type="Proteomes" id="UP000327044"/>
    </source>
</evidence>
<evidence type="ECO:0000256" key="1">
    <source>
        <dbReference type="ARBA" id="ARBA00022723"/>
    </source>
</evidence>
<evidence type="ECO:0000256" key="2">
    <source>
        <dbReference type="ARBA" id="ARBA00022771"/>
    </source>
</evidence>
<protein>
    <recommendedName>
        <fullName evidence="6">SIAH-type domain-containing protein</fullName>
    </recommendedName>
</protein>
<dbReference type="EMBL" id="VVIM01000004">
    <property type="protein sequence ID" value="KAB0800753.1"/>
    <property type="molecule type" value="Genomic_DNA"/>
</dbReference>
<dbReference type="PROSITE" id="PS51081">
    <property type="entry name" value="ZF_SIAH"/>
    <property type="match status" value="1"/>
</dbReference>
<dbReference type="AlphaFoldDB" id="A0A5N4AU17"/>
<dbReference type="PANTHER" id="PTHR45877:SF2">
    <property type="entry name" value="E3 UBIQUITIN-PROTEIN LIGASE SINA-RELATED"/>
    <property type="match status" value="1"/>
</dbReference>
<evidence type="ECO:0000313" key="7">
    <source>
        <dbReference type="EMBL" id="KAB0800753.1"/>
    </source>
</evidence>
<feature type="region of interest" description="Disordered" evidence="5">
    <location>
        <begin position="117"/>
        <end position="203"/>
    </location>
</feature>
<keyword evidence="2 4" id="KW-0863">Zinc-finger</keyword>
<dbReference type="InParanoid" id="A0A5N4AU17"/>
<dbReference type="GO" id="GO:0008270">
    <property type="term" value="F:zinc ion binding"/>
    <property type="evidence" value="ECO:0007669"/>
    <property type="project" value="UniProtKB-KW"/>
</dbReference>
<dbReference type="InterPro" id="IPR013083">
    <property type="entry name" value="Znf_RING/FYVE/PHD"/>
</dbReference>
<gene>
    <name evidence="7" type="ORF">PPYR_06492</name>
</gene>
<comment type="caution">
    <text evidence="7">The sequence shown here is derived from an EMBL/GenBank/DDBJ whole genome shotgun (WGS) entry which is preliminary data.</text>
</comment>
<keyword evidence="1" id="KW-0479">Metal-binding</keyword>
<name>A0A5N4AU17_PHOPY</name>
<accession>A0A5N4AU17</accession>
<dbReference type="Proteomes" id="UP000327044">
    <property type="component" value="Unassembled WGS sequence"/>
</dbReference>
<dbReference type="Gene3D" id="3.30.40.10">
    <property type="entry name" value="Zinc/RING finger domain, C3HC4 (zinc finger)"/>
    <property type="match status" value="1"/>
</dbReference>
<dbReference type="GO" id="GO:0043161">
    <property type="term" value="P:proteasome-mediated ubiquitin-dependent protein catabolic process"/>
    <property type="evidence" value="ECO:0007669"/>
    <property type="project" value="TreeGrafter"/>
</dbReference>
<feature type="compositionally biased region" description="Low complexity" evidence="5">
    <location>
        <begin position="117"/>
        <end position="132"/>
    </location>
</feature>
<keyword evidence="8" id="KW-1185">Reference proteome</keyword>
<feature type="domain" description="SIAH-type" evidence="6">
    <location>
        <begin position="291"/>
        <end position="352"/>
    </location>
</feature>
<organism evidence="7 8">
    <name type="scientific">Photinus pyralis</name>
    <name type="common">Common eastern firefly</name>
    <name type="synonym">Lampyris pyralis</name>
    <dbReference type="NCBI Taxonomy" id="7054"/>
    <lineage>
        <taxon>Eukaryota</taxon>
        <taxon>Metazoa</taxon>
        <taxon>Ecdysozoa</taxon>
        <taxon>Arthropoda</taxon>
        <taxon>Hexapoda</taxon>
        <taxon>Insecta</taxon>
        <taxon>Pterygota</taxon>
        <taxon>Neoptera</taxon>
        <taxon>Endopterygota</taxon>
        <taxon>Coleoptera</taxon>
        <taxon>Polyphaga</taxon>
        <taxon>Elateriformia</taxon>
        <taxon>Elateroidea</taxon>
        <taxon>Lampyridae</taxon>
        <taxon>Lampyrinae</taxon>
        <taxon>Photinus</taxon>
    </lineage>
</organism>
<dbReference type="GO" id="GO:0016567">
    <property type="term" value="P:protein ubiquitination"/>
    <property type="evidence" value="ECO:0007669"/>
    <property type="project" value="UniProtKB-UniPathway"/>
</dbReference>
<sequence>MTDVIELNVSAEDKETLRCANCGGYLLWSPIRILPNGNNICGHCHLNNDVICYRNTTLEALLKHAVFPCKFRANGCQARIRFSSACDHEKCCSFNHSKTNENQEGIIFVDDEISTTAAEPPSTSQSSPSTSSVKDKVIPPLMKSSNSVYEPPNIGDMNTKHEPASQAGGTSTGNNASECSETPSTRWNNQSRGNRPRSFASDNRSPGYWYRRRNYAPQQPYHVDWRSNNLTAIKLSDSALEDLRCYVCSGYLSSSPIRVLPNGSCICGRCLPVDRSTVTCRVFALEAILNNVLFPCPNRVSGCKAITHFNRTIEHESKCIYYTSSCPITGSNNCAWEGSGAEISEHFLKHHNYLLQGSAQFTITSNEDSHGIFLTHPDNLYIVKYDYDAKQKMLWYDVRYCKQESFHDLNYTIQILNSNHHDCTMYLKGAKCHLYNSTFFAKESRIQLNINQFYQYLDEPRSITVVIHFKYTNPGGYSAQNSHLVSSLIETLTESLDMFFAKAFWFYREYILRHSKEIIDVIKTVFYLAVTQVCVSAITGSTKANHKRPRNF</sequence>
<dbReference type="InterPro" id="IPR013010">
    <property type="entry name" value="Znf_SIAH"/>
</dbReference>
<reference evidence="7 8" key="1">
    <citation type="journal article" date="2018" name="Elife">
        <title>Firefly genomes illuminate parallel origins of bioluminescence in beetles.</title>
        <authorList>
            <person name="Fallon T.R."/>
            <person name="Lower S.E."/>
            <person name="Chang C.H."/>
            <person name="Bessho-Uehara M."/>
            <person name="Martin G.J."/>
            <person name="Bewick A.J."/>
            <person name="Behringer M."/>
            <person name="Debat H.J."/>
            <person name="Wong I."/>
            <person name="Day J.C."/>
            <person name="Suvorov A."/>
            <person name="Silva C.J."/>
            <person name="Stanger-Hall K.F."/>
            <person name="Hall D.W."/>
            <person name="Schmitz R.J."/>
            <person name="Nelson D.R."/>
            <person name="Lewis S.M."/>
            <person name="Shigenobu S."/>
            <person name="Bybee S.M."/>
            <person name="Larracuente A.M."/>
            <person name="Oba Y."/>
            <person name="Weng J.K."/>
        </authorList>
    </citation>
    <scope>NUCLEOTIDE SEQUENCE [LARGE SCALE GENOMIC DNA]</scope>
    <source>
        <strain evidence="7">1611_PpyrPB1</strain>
        <tissue evidence="7">Whole body</tissue>
    </source>
</reference>
<dbReference type="UniPathway" id="UPA00143"/>
<dbReference type="GO" id="GO:0031624">
    <property type="term" value="F:ubiquitin conjugating enzyme binding"/>
    <property type="evidence" value="ECO:0007669"/>
    <property type="project" value="TreeGrafter"/>
</dbReference>
<keyword evidence="3" id="KW-0862">Zinc</keyword>